<evidence type="ECO:0000313" key="1">
    <source>
        <dbReference type="EMBL" id="SDD73275.1"/>
    </source>
</evidence>
<dbReference type="EMBL" id="FOIC01000005">
    <property type="protein sequence ID" value="SET34259.1"/>
    <property type="molecule type" value="Genomic_DNA"/>
</dbReference>
<evidence type="ECO:0000313" key="3">
    <source>
        <dbReference type="Proteomes" id="UP000199320"/>
    </source>
</evidence>
<dbReference type="EMBL" id="FMZP01000043">
    <property type="protein sequence ID" value="SDD73275.1"/>
    <property type="molecule type" value="Genomic_DNA"/>
</dbReference>
<evidence type="ECO:0000313" key="2">
    <source>
        <dbReference type="EMBL" id="SET34259.1"/>
    </source>
</evidence>
<dbReference type="STRING" id="392421.SAMN04488694_105246"/>
<sequence>MKDEWKAKPCGRHLGPVLLKNDSYTHCAGILIR</sequence>
<proteinExistence type="predicted"/>
<keyword evidence="3" id="KW-1185">Reference proteome</keyword>
<dbReference type="Proteomes" id="UP000324021">
    <property type="component" value="Unassembled WGS sequence"/>
</dbReference>
<reference evidence="2" key="1">
    <citation type="submission" date="2016-10" db="EMBL/GenBank/DDBJ databases">
        <authorList>
            <person name="de Groot N.N."/>
        </authorList>
    </citation>
    <scope>NUCLEOTIDE SEQUENCE [LARGE SCALE GENOMIC DNA]</scope>
    <source>
        <strain evidence="2">CDM_6</strain>
    </source>
</reference>
<organism evidence="1 4">
    <name type="scientific">Natrinema hispanicum</name>
    <dbReference type="NCBI Taxonomy" id="392421"/>
    <lineage>
        <taxon>Archaea</taxon>
        <taxon>Methanobacteriati</taxon>
        <taxon>Methanobacteriota</taxon>
        <taxon>Stenosarchaea group</taxon>
        <taxon>Halobacteria</taxon>
        <taxon>Halobacteriales</taxon>
        <taxon>Natrialbaceae</taxon>
        <taxon>Natrinema</taxon>
    </lineage>
</organism>
<protein>
    <submittedName>
        <fullName evidence="1">Uncharacterized protein</fullName>
    </submittedName>
</protein>
<evidence type="ECO:0000313" key="4">
    <source>
        <dbReference type="Proteomes" id="UP000324021"/>
    </source>
</evidence>
<dbReference type="Proteomes" id="UP000199320">
    <property type="component" value="Unassembled WGS sequence"/>
</dbReference>
<accession>A0A1G6X7D9</accession>
<name>A0A1G6X7D9_9EURY</name>
<reference evidence="3 4" key="2">
    <citation type="submission" date="2016-10" db="EMBL/GenBank/DDBJ databases">
        <authorList>
            <person name="Varghese N."/>
            <person name="Submissions S."/>
        </authorList>
    </citation>
    <scope>NUCLEOTIDE SEQUENCE [LARGE SCALE GENOMIC DNA]</scope>
    <source>
        <strain evidence="1 4">CDM_1</strain>
        <strain evidence="3">CDM_6</strain>
    </source>
</reference>
<dbReference type="AlphaFoldDB" id="A0A1G6X7D9"/>
<gene>
    <name evidence="2" type="ORF">SAMN04488694_105246</name>
    <name evidence="1" type="ORF">SAMN05192552_104317</name>
</gene>